<protein>
    <submittedName>
        <fullName evidence="1">Uncharacterized protein</fullName>
    </submittedName>
</protein>
<reference evidence="1 2" key="1">
    <citation type="journal article" date="2012" name="J. Bacteriol.">
        <title>Genome Sequence of the Bacteriocin-Producing Strain Lactococcus garvieae DCC43.</title>
        <authorList>
            <person name="Gabrielsen C."/>
            <person name="Brede D.A."/>
            <person name="Hernandez P.E."/>
            <person name="Nes I.F."/>
            <person name="Diep D.B."/>
        </authorList>
    </citation>
    <scope>NUCLEOTIDE SEQUENCE [LARGE SCALE GENOMIC DNA]</scope>
    <source>
        <strain evidence="1 2">DCC43</strain>
    </source>
</reference>
<accession>K2PLC0</accession>
<dbReference type="EMBL" id="AMQS01000026">
    <property type="protein sequence ID" value="EKF51034.1"/>
    <property type="molecule type" value="Genomic_DNA"/>
</dbReference>
<comment type="caution">
    <text evidence="1">The sequence shown here is derived from an EMBL/GenBank/DDBJ whole genome shotgun (WGS) entry which is preliminary data.</text>
</comment>
<sequence length="48" mass="5945">MVFDWSKKYVYYKFLELIISVKEIKTSIKLTERMKFDKILNGTFYIWS</sequence>
<dbReference type="Proteomes" id="UP000006787">
    <property type="component" value="Unassembled WGS sequence"/>
</dbReference>
<organism evidence="1 2">
    <name type="scientific">Lactococcus garvieae DCC43</name>
    <dbReference type="NCBI Taxonomy" id="1231377"/>
    <lineage>
        <taxon>Bacteria</taxon>
        <taxon>Bacillati</taxon>
        <taxon>Bacillota</taxon>
        <taxon>Bacilli</taxon>
        <taxon>Lactobacillales</taxon>
        <taxon>Streptococcaceae</taxon>
        <taxon>Lactococcus</taxon>
    </lineage>
</organism>
<proteinExistence type="predicted"/>
<name>K2PLC0_9LACT</name>
<gene>
    <name evidence="1" type="ORF">C426_1615</name>
</gene>
<dbReference type="PATRIC" id="fig|1231377.3.peg.1601"/>
<dbReference type="AlphaFoldDB" id="K2PLC0"/>
<evidence type="ECO:0000313" key="2">
    <source>
        <dbReference type="Proteomes" id="UP000006787"/>
    </source>
</evidence>
<evidence type="ECO:0000313" key="1">
    <source>
        <dbReference type="EMBL" id="EKF51034.1"/>
    </source>
</evidence>